<accession>E4KQA4</accession>
<keyword evidence="1" id="KW-0472">Membrane</keyword>
<keyword evidence="1" id="KW-0812">Transmembrane</keyword>
<keyword evidence="1" id="KW-1133">Transmembrane helix</keyword>
<evidence type="ECO:0000256" key="1">
    <source>
        <dbReference type="SAM" id="Phobius"/>
    </source>
</evidence>
<evidence type="ECO:0000313" key="3">
    <source>
        <dbReference type="EMBL" id="EFR30840.1"/>
    </source>
</evidence>
<dbReference type="EMBL" id="AENN01000016">
    <property type="protein sequence ID" value="EFR30840.1"/>
    <property type="molecule type" value="Genomic_DNA"/>
</dbReference>
<protein>
    <recommendedName>
        <fullName evidence="2">DUF6199 domain-containing protein</fullName>
    </recommendedName>
</protein>
<feature type="transmembrane region" description="Helical" evidence="1">
    <location>
        <begin position="46"/>
        <end position="67"/>
    </location>
</feature>
<dbReference type="InterPro" id="IPR045679">
    <property type="entry name" value="DUF6199"/>
</dbReference>
<dbReference type="Proteomes" id="UP000005990">
    <property type="component" value="Unassembled WGS sequence"/>
</dbReference>
<dbReference type="Pfam" id="PF19701">
    <property type="entry name" value="DUF6199"/>
    <property type="match status" value="1"/>
</dbReference>
<dbReference type="AlphaFoldDB" id="E4KQA4"/>
<gene>
    <name evidence="3" type="ORF">HMPREF9257_1704</name>
</gene>
<feature type="transmembrane region" description="Helical" evidence="1">
    <location>
        <begin position="6"/>
        <end position="25"/>
    </location>
</feature>
<evidence type="ECO:0000259" key="2">
    <source>
        <dbReference type="Pfam" id="PF19701"/>
    </source>
</evidence>
<name>E4KQA4_9LACT</name>
<evidence type="ECO:0000313" key="4">
    <source>
        <dbReference type="Proteomes" id="UP000005990"/>
    </source>
</evidence>
<keyword evidence="4" id="KW-1185">Reference proteome</keyword>
<feature type="domain" description="DUF6199" evidence="2">
    <location>
        <begin position="9"/>
        <end position="65"/>
    </location>
</feature>
<reference evidence="3 4" key="1">
    <citation type="submission" date="2010-10" db="EMBL/GenBank/DDBJ databases">
        <authorList>
            <person name="Durkin A.S."/>
            <person name="Madupu R."/>
            <person name="Torralba M."/>
            <person name="Gillis M."/>
            <person name="Methe B."/>
            <person name="Sutton G."/>
            <person name="Nelson K.E."/>
        </authorList>
    </citation>
    <scope>NUCLEOTIDE SEQUENCE [LARGE SCALE GENOMIC DNA]</scope>
    <source>
        <strain evidence="3 4">ACS-139-V-Col8</strain>
    </source>
</reference>
<dbReference type="RefSeq" id="WP_006418626.1">
    <property type="nucleotide sequence ID" value="NZ_AENN01000016.1"/>
</dbReference>
<organism evidence="3 4">
    <name type="scientific">Eremococcus coleocola ACS-139-V-Col8</name>
    <dbReference type="NCBI Taxonomy" id="908337"/>
    <lineage>
        <taxon>Bacteria</taxon>
        <taxon>Bacillati</taxon>
        <taxon>Bacillota</taxon>
        <taxon>Bacilli</taxon>
        <taxon>Lactobacillales</taxon>
        <taxon>Aerococcaceae</taxon>
        <taxon>Eremococcus</taxon>
    </lineage>
</organism>
<sequence length="69" mass="7873">MLHWLGTIIAIIMLVYGGYLIIFPKHGWNHFEGKSFKGREAKRPELASTIFTGIGFIIVALVILFKIHF</sequence>
<comment type="caution">
    <text evidence="3">The sequence shown here is derived from an EMBL/GenBank/DDBJ whole genome shotgun (WGS) entry which is preliminary data.</text>
</comment>
<proteinExistence type="predicted"/>